<evidence type="ECO:0000313" key="1">
    <source>
        <dbReference type="EMBL" id="ABD83278.1"/>
    </source>
</evidence>
<accession>Q20CE7</accession>
<name>Q20CE7_BETVU</name>
<organism evidence="1">
    <name type="scientific">Beta vulgaris</name>
    <name type="common">Sugar beet</name>
    <dbReference type="NCBI Taxonomy" id="161934"/>
    <lineage>
        <taxon>Eukaryota</taxon>
        <taxon>Viridiplantae</taxon>
        <taxon>Streptophyta</taxon>
        <taxon>Embryophyta</taxon>
        <taxon>Tracheophyta</taxon>
        <taxon>Spermatophyta</taxon>
        <taxon>Magnoliopsida</taxon>
        <taxon>eudicotyledons</taxon>
        <taxon>Gunneridae</taxon>
        <taxon>Pentapetalae</taxon>
        <taxon>Caryophyllales</taxon>
        <taxon>Chenopodiaceae</taxon>
        <taxon>Betoideae</taxon>
        <taxon>Beta</taxon>
    </lineage>
</organism>
<dbReference type="AlphaFoldDB" id="Q20CE7"/>
<proteinExistence type="predicted"/>
<protein>
    <submittedName>
        <fullName evidence="1">Fgenesh protein 19</fullName>
    </submittedName>
</protein>
<dbReference type="EMBL" id="DQ374024">
    <property type="protein sequence ID" value="ABD83278.1"/>
    <property type="molecule type" value="Genomic_DNA"/>
</dbReference>
<sequence length="120" mass="13402">MWRISKEEKCRRSAKMTMMMCAISMGIPIVFHISELMTMRLSPSMMMCSARKTGVQSRLRAEAVTSSSATSRKIMLAVVELPRTDLSRLRTRERLNGTKLGTIMTSSNNKICPTGANLIS</sequence>
<reference evidence="1" key="1">
    <citation type="journal article" date="2006" name="Mol. Genet. Genomics">
        <title>A complete physical map of a wild beet (Beta procumbens) translocation in sugar beet.</title>
        <authorList>
            <person name="Schulte D."/>
            <person name="Cai D."/>
            <person name="Kleine M."/>
            <person name="Fan L."/>
            <person name="Wang S."/>
            <person name="Jung C."/>
        </authorList>
    </citation>
    <scope>NUCLEOTIDE SEQUENCE</scope>
</reference>